<dbReference type="GO" id="GO:0043565">
    <property type="term" value="F:sequence-specific DNA binding"/>
    <property type="evidence" value="ECO:0007669"/>
    <property type="project" value="InterPro"/>
</dbReference>
<dbReference type="OrthoDB" id="799767at2"/>
<sequence length="328" mass="37450">MMICARDGSTQTMLYKLDLDEGFNLDADIETKLINVNTGNDFKATCKLIYMPGLCFIDERYTSINGNEIVFSVAGNHFLITLISDLNFGHNGQGNGFHLPGEITKAYQSPGDVETRLPAGCEFRRISLVFSGTYILELLKNERWDHKAFLERENNTFRLDGSINVLLNDLSESSYQGIYQRPFFELKLKEFFFKLYAQSGSKMNDDGIPFEIKEKLLAAKAFLTSEFVKPPTIKQLARIVSLNEFKLKLYFKLGFGTTIHNFVTKIRMKEAQRMLNQSLSVTEVSEKIGYKSVSHFIETFKKHHGKTPKQVMKQCDLTKGSHDQPVFI</sequence>
<evidence type="ECO:0000313" key="6">
    <source>
        <dbReference type="Proteomes" id="UP000253961"/>
    </source>
</evidence>
<dbReference type="Proteomes" id="UP000253961">
    <property type="component" value="Unassembled WGS sequence"/>
</dbReference>
<evidence type="ECO:0000256" key="1">
    <source>
        <dbReference type="ARBA" id="ARBA00023015"/>
    </source>
</evidence>
<feature type="domain" description="HTH araC/xylS-type" evidence="4">
    <location>
        <begin position="217"/>
        <end position="314"/>
    </location>
</feature>
<organism evidence="5 6">
    <name type="scientific">Pedobacter chinensis</name>
    <dbReference type="NCBI Taxonomy" id="2282421"/>
    <lineage>
        <taxon>Bacteria</taxon>
        <taxon>Pseudomonadati</taxon>
        <taxon>Bacteroidota</taxon>
        <taxon>Sphingobacteriia</taxon>
        <taxon>Sphingobacteriales</taxon>
        <taxon>Sphingobacteriaceae</taxon>
        <taxon>Pedobacter</taxon>
    </lineage>
</organism>
<dbReference type="PRINTS" id="PR00032">
    <property type="entry name" value="HTHARAC"/>
</dbReference>
<evidence type="ECO:0000256" key="2">
    <source>
        <dbReference type="ARBA" id="ARBA00023125"/>
    </source>
</evidence>
<accession>A0A369PRL8</accession>
<dbReference type="PANTHER" id="PTHR47893">
    <property type="entry name" value="REGULATORY PROTEIN PCHR"/>
    <property type="match status" value="1"/>
</dbReference>
<dbReference type="EMBL" id="QPKV01000008">
    <property type="protein sequence ID" value="RDC55173.1"/>
    <property type="molecule type" value="Genomic_DNA"/>
</dbReference>
<dbReference type="SUPFAM" id="SSF46689">
    <property type="entry name" value="Homeodomain-like"/>
    <property type="match status" value="1"/>
</dbReference>
<comment type="caution">
    <text evidence="5">The sequence shown here is derived from an EMBL/GenBank/DDBJ whole genome shotgun (WGS) entry which is preliminary data.</text>
</comment>
<reference evidence="5 6" key="1">
    <citation type="submission" date="2018-07" db="EMBL/GenBank/DDBJ databases">
        <title>Pedobacter sp. nov., isolated from soil.</title>
        <authorList>
            <person name="Zhou L.Y."/>
            <person name="Du Z.J."/>
        </authorList>
    </citation>
    <scope>NUCLEOTIDE SEQUENCE [LARGE SCALE GENOMIC DNA]</scope>
    <source>
        <strain evidence="5 6">JDX94</strain>
    </source>
</reference>
<evidence type="ECO:0000256" key="3">
    <source>
        <dbReference type="ARBA" id="ARBA00023163"/>
    </source>
</evidence>
<dbReference type="PANTHER" id="PTHR47893:SF1">
    <property type="entry name" value="REGULATORY PROTEIN PCHR"/>
    <property type="match status" value="1"/>
</dbReference>
<keyword evidence="2" id="KW-0238">DNA-binding</keyword>
<dbReference type="PROSITE" id="PS01124">
    <property type="entry name" value="HTH_ARAC_FAMILY_2"/>
    <property type="match status" value="1"/>
</dbReference>
<proteinExistence type="predicted"/>
<dbReference type="InterPro" id="IPR009057">
    <property type="entry name" value="Homeodomain-like_sf"/>
</dbReference>
<evidence type="ECO:0000259" key="4">
    <source>
        <dbReference type="PROSITE" id="PS01124"/>
    </source>
</evidence>
<dbReference type="Gene3D" id="1.10.10.60">
    <property type="entry name" value="Homeodomain-like"/>
    <property type="match status" value="1"/>
</dbReference>
<dbReference type="InterPro" id="IPR053142">
    <property type="entry name" value="PchR_regulatory_protein"/>
</dbReference>
<keyword evidence="6" id="KW-1185">Reference proteome</keyword>
<keyword evidence="3" id="KW-0804">Transcription</keyword>
<dbReference type="AlphaFoldDB" id="A0A369PRL8"/>
<dbReference type="InterPro" id="IPR020449">
    <property type="entry name" value="Tscrpt_reg_AraC-type_HTH"/>
</dbReference>
<name>A0A369PRL8_9SPHI</name>
<dbReference type="GO" id="GO:0003700">
    <property type="term" value="F:DNA-binding transcription factor activity"/>
    <property type="evidence" value="ECO:0007669"/>
    <property type="project" value="InterPro"/>
</dbReference>
<dbReference type="PROSITE" id="PS00041">
    <property type="entry name" value="HTH_ARAC_FAMILY_1"/>
    <property type="match status" value="1"/>
</dbReference>
<dbReference type="InterPro" id="IPR018060">
    <property type="entry name" value="HTH_AraC"/>
</dbReference>
<dbReference type="SMART" id="SM00342">
    <property type="entry name" value="HTH_ARAC"/>
    <property type="match status" value="1"/>
</dbReference>
<dbReference type="InterPro" id="IPR018062">
    <property type="entry name" value="HTH_AraC-typ_CS"/>
</dbReference>
<dbReference type="RefSeq" id="WP_115404284.1">
    <property type="nucleotide sequence ID" value="NZ_QPKV01000008.1"/>
</dbReference>
<keyword evidence="1" id="KW-0805">Transcription regulation</keyword>
<gene>
    <name evidence="5" type="ORF">DU508_18695</name>
</gene>
<evidence type="ECO:0000313" key="5">
    <source>
        <dbReference type="EMBL" id="RDC55173.1"/>
    </source>
</evidence>
<protein>
    <submittedName>
        <fullName evidence="5">AraC family transcriptional regulator</fullName>
    </submittedName>
</protein>
<dbReference type="Pfam" id="PF12833">
    <property type="entry name" value="HTH_18"/>
    <property type="match status" value="1"/>
</dbReference>